<reference evidence="5 6" key="1">
    <citation type="submission" date="2016-10" db="EMBL/GenBank/DDBJ databases">
        <authorList>
            <person name="de Groot N.N."/>
        </authorList>
    </citation>
    <scope>NUCLEOTIDE SEQUENCE [LARGE SCALE GENOMIC DNA]</scope>
    <source>
        <strain evidence="5 6">CPCC 202808</strain>
    </source>
</reference>
<organism evidence="5 6">
    <name type="scientific">Actinopolymorpha cephalotaxi</name>
    <dbReference type="NCBI Taxonomy" id="504797"/>
    <lineage>
        <taxon>Bacteria</taxon>
        <taxon>Bacillati</taxon>
        <taxon>Actinomycetota</taxon>
        <taxon>Actinomycetes</taxon>
        <taxon>Propionibacteriales</taxon>
        <taxon>Actinopolymorphaceae</taxon>
        <taxon>Actinopolymorpha</taxon>
    </lineage>
</organism>
<dbReference type="PANTHER" id="PTHR42760">
    <property type="entry name" value="SHORT-CHAIN DEHYDROGENASES/REDUCTASES FAMILY MEMBER"/>
    <property type="match status" value="1"/>
</dbReference>
<name>A0A1I2NCC2_9ACTN</name>
<dbReference type="FunFam" id="3.40.50.720:FF:000084">
    <property type="entry name" value="Short-chain dehydrogenase reductase"/>
    <property type="match status" value="1"/>
</dbReference>
<feature type="domain" description="Ketoreductase" evidence="3">
    <location>
        <begin position="3"/>
        <end position="176"/>
    </location>
</feature>
<dbReference type="STRING" id="504797.SAMN05421678_103305"/>
<evidence type="ECO:0000313" key="6">
    <source>
        <dbReference type="Proteomes" id="UP000199052"/>
    </source>
</evidence>
<dbReference type="GO" id="GO:0004316">
    <property type="term" value="F:3-oxoacyl-[acyl-carrier-protein] reductase (NADPH) activity"/>
    <property type="evidence" value="ECO:0007669"/>
    <property type="project" value="UniProtKB-EC"/>
</dbReference>
<sequence>MSRTIVVTGGGTGIGRAIALRFDAAGDTVVVTGRRPEPLKETVRAGTGRIEAVRCDGADPTQVRELAERLPGRVDVLVNNAGGNTDFDLAEPDSLESLADQWRTNFEANVLTAVLTTHALAGRIADHGSVISVGSIAADNGAGAYGAAKAALTTWNLSTAAVLGPRGITANVIAPGYIATTEFFRDRMTPQRRDQLRTATLNDRIGQPADIAETAYFLASDGARHITGQVLHVNGGARTTR</sequence>
<proteinExistence type="inferred from homology"/>
<dbReference type="SMART" id="SM00822">
    <property type="entry name" value="PKS_KR"/>
    <property type="match status" value="1"/>
</dbReference>
<dbReference type="InterPro" id="IPR020904">
    <property type="entry name" value="Sc_DH/Rdtase_CS"/>
</dbReference>
<dbReference type="AlphaFoldDB" id="A0A1I2NCC2"/>
<dbReference type="PROSITE" id="PS00061">
    <property type="entry name" value="ADH_SHORT"/>
    <property type="match status" value="1"/>
</dbReference>
<dbReference type="CDD" id="cd05233">
    <property type="entry name" value="SDR_c"/>
    <property type="match status" value="1"/>
</dbReference>
<gene>
    <name evidence="4" type="ORF">FHR37_004438</name>
    <name evidence="5" type="ORF">SAMN05421678_103305</name>
</gene>
<dbReference type="RefSeq" id="WP_092882291.1">
    <property type="nucleotide sequence ID" value="NZ_FOOI01000003.1"/>
</dbReference>
<protein>
    <submittedName>
        <fullName evidence="5">3-oxoacyl-[acyl-carrier protein] reductase</fullName>
        <ecNumber evidence="4">1.1.1.100</ecNumber>
    </submittedName>
</protein>
<dbReference type="Proteomes" id="UP000533017">
    <property type="component" value="Unassembled WGS sequence"/>
</dbReference>
<dbReference type="OrthoDB" id="9808187at2"/>
<evidence type="ECO:0000259" key="3">
    <source>
        <dbReference type="SMART" id="SM00822"/>
    </source>
</evidence>
<dbReference type="InterPro" id="IPR002347">
    <property type="entry name" value="SDR_fam"/>
</dbReference>
<dbReference type="InterPro" id="IPR057326">
    <property type="entry name" value="KR_dom"/>
</dbReference>
<accession>A0A1I2NCC2</accession>
<dbReference type="Gene3D" id="3.40.50.720">
    <property type="entry name" value="NAD(P)-binding Rossmann-like Domain"/>
    <property type="match status" value="1"/>
</dbReference>
<evidence type="ECO:0000313" key="4">
    <source>
        <dbReference type="EMBL" id="NYH85587.1"/>
    </source>
</evidence>
<comment type="similarity">
    <text evidence="1">Belongs to the short-chain dehydrogenases/reductases (SDR) family.</text>
</comment>
<dbReference type="PANTHER" id="PTHR42760:SF40">
    <property type="entry name" value="3-OXOACYL-[ACYL-CARRIER-PROTEIN] REDUCTASE, CHLOROPLASTIC"/>
    <property type="match status" value="1"/>
</dbReference>
<keyword evidence="2 4" id="KW-0560">Oxidoreductase</keyword>
<evidence type="ECO:0000313" key="5">
    <source>
        <dbReference type="EMBL" id="SFG01524.1"/>
    </source>
</evidence>
<dbReference type="EMBL" id="FOOI01000003">
    <property type="protein sequence ID" value="SFG01524.1"/>
    <property type="molecule type" value="Genomic_DNA"/>
</dbReference>
<dbReference type="EC" id="1.1.1.100" evidence="4"/>
<evidence type="ECO:0000256" key="2">
    <source>
        <dbReference type="ARBA" id="ARBA00023002"/>
    </source>
</evidence>
<dbReference type="Pfam" id="PF13561">
    <property type="entry name" value="adh_short_C2"/>
    <property type="match status" value="1"/>
</dbReference>
<dbReference type="SUPFAM" id="SSF51735">
    <property type="entry name" value="NAD(P)-binding Rossmann-fold domains"/>
    <property type="match status" value="1"/>
</dbReference>
<dbReference type="GO" id="GO:0030497">
    <property type="term" value="P:fatty acid elongation"/>
    <property type="evidence" value="ECO:0007669"/>
    <property type="project" value="TreeGrafter"/>
</dbReference>
<dbReference type="PRINTS" id="PR00080">
    <property type="entry name" value="SDRFAMILY"/>
</dbReference>
<dbReference type="InterPro" id="IPR036291">
    <property type="entry name" value="NAD(P)-bd_dom_sf"/>
</dbReference>
<dbReference type="PRINTS" id="PR00081">
    <property type="entry name" value="GDHRDH"/>
</dbReference>
<evidence type="ECO:0000256" key="1">
    <source>
        <dbReference type="ARBA" id="ARBA00006484"/>
    </source>
</evidence>
<evidence type="ECO:0000313" key="7">
    <source>
        <dbReference type="Proteomes" id="UP000533017"/>
    </source>
</evidence>
<dbReference type="Proteomes" id="UP000199052">
    <property type="component" value="Unassembled WGS sequence"/>
</dbReference>
<keyword evidence="7" id="KW-1185">Reference proteome</keyword>
<dbReference type="EMBL" id="JACBZA010000001">
    <property type="protein sequence ID" value="NYH85587.1"/>
    <property type="molecule type" value="Genomic_DNA"/>
</dbReference>
<reference evidence="4 7" key="2">
    <citation type="submission" date="2020-07" db="EMBL/GenBank/DDBJ databases">
        <title>Sequencing the genomes of 1000 actinobacteria strains.</title>
        <authorList>
            <person name="Klenk H.-P."/>
        </authorList>
    </citation>
    <scope>NUCLEOTIDE SEQUENCE [LARGE SCALE GENOMIC DNA]</scope>
    <source>
        <strain evidence="4 7">DSM 45117</strain>
    </source>
</reference>